<keyword evidence="2" id="KW-1185">Reference proteome</keyword>
<organism evidence="1 2">
    <name type="scientific">Pseudomonas asplenii</name>
    <dbReference type="NCBI Taxonomy" id="53407"/>
    <lineage>
        <taxon>Bacteria</taxon>
        <taxon>Pseudomonadati</taxon>
        <taxon>Pseudomonadota</taxon>
        <taxon>Gammaproteobacteria</taxon>
        <taxon>Pseudomonadales</taxon>
        <taxon>Pseudomonadaceae</taxon>
        <taxon>Pseudomonas</taxon>
    </lineage>
</organism>
<dbReference type="PATRIC" id="fig|50340.43.peg.4424"/>
<protein>
    <submittedName>
        <fullName evidence="1">Uncharacterized protein</fullName>
    </submittedName>
</protein>
<dbReference type="InterPro" id="IPR037026">
    <property type="entry name" value="Vgr_OB-fold_dom_sf"/>
</dbReference>
<dbReference type="STRING" id="50340.PF66_06191"/>
<sequence length="190" mass="19166">MRTNTLVQVLSCTNDGGVSPVGLVDVKVLVQRMDGAGNVIDAGTVFRVPYVRVQGGTDAVIMDPKVGDIGIAAIADRDLSVIKASKAAGAPGSSRKHDMADALYIGGVLNGTPTQYVQFTDGGINLVSPTKVTIQAPAIELDGPVTTTSTVNVADTLTAAVDVIGGGIKLKTHTHTGVTPGSGSTGVPSS</sequence>
<name>A0A0M9GC29_9PSED</name>
<reference evidence="1 2" key="1">
    <citation type="journal article" date="2015" name="PLoS ONE">
        <title>Rice-Infecting Pseudomonas Genomes Are Highly Accessorized and Harbor Multiple Putative Virulence Mechanisms to Cause Sheath Brown Rot.</title>
        <authorList>
            <person name="Quibod I.L."/>
            <person name="Grande G."/>
            <person name="Oreiro E.G."/>
            <person name="Borja F.N."/>
            <person name="Dossa G.S."/>
            <person name="Mauleon R."/>
            <person name="Cruz C.V."/>
            <person name="Oliva R."/>
        </authorList>
    </citation>
    <scope>NUCLEOTIDE SEQUENCE [LARGE SCALE GENOMIC DNA]</scope>
    <source>
        <strain evidence="1 2">IRRI 6609</strain>
    </source>
</reference>
<gene>
    <name evidence="1" type="ORF">PF66_06191</name>
</gene>
<dbReference type="Proteomes" id="UP000037931">
    <property type="component" value="Unassembled WGS sequence"/>
</dbReference>
<dbReference type="Pfam" id="PF18946">
    <property type="entry name" value="Apex"/>
    <property type="match status" value="1"/>
</dbReference>
<evidence type="ECO:0000313" key="2">
    <source>
        <dbReference type="Proteomes" id="UP000037931"/>
    </source>
</evidence>
<dbReference type="EMBL" id="JSYZ01000034">
    <property type="protein sequence ID" value="KPA87281.1"/>
    <property type="molecule type" value="Genomic_DNA"/>
</dbReference>
<accession>A0A0M9GC29</accession>
<dbReference type="Gene3D" id="2.40.50.230">
    <property type="entry name" value="Gp5 N-terminal domain"/>
    <property type="match status" value="1"/>
</dbReference>
<dbReference type="AlphaFoldDB" id="A0A0M9GC29"/>
<proteinExistence type="predicted"/>
<dbReference type="InterPro" id="IPR044033">
    <property type="entry name" value="GpV-like_apex"/>
</dbReference>
<evidence type="ECO:0000313" key="1">
    <source>
        <dbReference type="EMBL" id="KPA87281.1"/>
    </source>
</evidence>
<comment type="caution">
    <text evidence="1">The sequence shown here is derived from an EMBL/GenBank/DDBJ whole genome shotgun (WGS) entry which is preliminary data.</text>
</comment>